<dbReference type="InterPro" id="IPR016162">
    <property type="entry name" value="Ald_DH_N"/>
</dbReference>
<evidence type="ECO:0000313" key="3">
    <source>
        <dbReference type="EMBL" id="EME35625.1"/>
    </source>
</evidence>
<protein>
    <submittedName>
        <fullName evidence="3">Aldehyde dehydrogenase</fullName>
    </submittedName>
</protein>
<comment type="caution">
    <text evidence="3">The sequence shown here is derived from an EMBL/GenBank/DDBJ whole genome shotgun (WGS) entry which is preliminary data.</text>
</comment>
<feature type="domain" description="Aldehyde dehydrogenase" evidence="2">
    <location>
        <begin position="33"/>
        <end position="91"/>
    </location>
</feature>
<name>M2YAX3_9MICC</name>
<dbReference type="Pfam" id="PF00171">
    <property type="entry name" value="Aldedh"/>
    <property type="match status" value="1"/>
</dbReference>
<dbReference type="Gene3D" id="3.40.605.10">
    <property type="entry name" value="Aldehyde Dehydrogenase, Chain A, domain 1"/>
    <property type="match status" value="1"/>
</dbReference>
<proteinExistence type="predicted"/>
<organism evidence="3 4">
    <name type="scientific">Kocuria palustris PEL</name>
    <dbReference type="NCBI Taxonomy" id="1236550"/>
    <lineage>
        <taxon>Bacteria</taxon>
        <taxon>Bacillati</taxon>
        <taxon>Actinomycetota</taxon>
        <taxon>Actinomycetes</taxon>
        <taxon>Micrococcales</taxon>
        <taxon>Micrococcaceae</taxon>
        <taxon>Kocuria</taxon>
    </lineage>
</organism>
<evidence type="ECO:0000313" key="4">
    <source>
        <dbReference type="Proteomes" id="UP000009877"/>
    </source>
</evidence>
<evidence type="ECO:0000259" key="2">
    <source>
        <dbReference type="Pfam" id="PF00171"/>
    </source>
</evidence>
<reference evidence="3 4" key="1">
    <citation type="journal article" date="2014" name="Genome Announc.">
        <title>Draft Genome Sequence of Kocuria palustris PEL.</title>
        <authorList>
            <person name="Sharma G."/>
            <person name="Khatri I."/>
            <person name="Subramanian S."/>
        </authorList>
    </citation>
    <scope>NUCLEOTIDE SEQUENCE [LARGE SCALE GENOMIC DNA]</scope>
    <source>
        <strain evidence="3 4">PEL</strain>
    </source>
</reference>
<dbReference type="Proteomes" id="UP000009877">
    <property type="component" value="Unassembled WGS sequence"/>
</dbReference>
<sequence length="96" mass="10252">MVDDPQDPGTTMGSLIEESALTRVSGYVDDAVSDIDDALRLARSVRAGAISVNSYSEGDITTPFGGYKQSGFGGRDNGLEAFAQYTETKTIFINLH</sequence>
<dbReference type="InterPro" id="IPR016161">
    <property type="entry name" value="Ald_DH/histidinol_DH"/>
</dbReference>
<keyword evidence="4" id="KW-1185">Reference proteome</keyword>
<dbReference type="InterPro" id="IPR015590">
    <property type="entry name" value="Aldehyde_DH_dom"/>
</dbReference>
<dbReference type="GO" id="GO:0016620">
    <property type="term" value="F:oxidoreductase activity, acting on the aldehyde or oxo group of donors, NAD or NADP as acceptor"/>
    <property type="evidence" value="ECO:0007669"/>
    <property type="project" value="InterPro"/>
</dbReference>
<dbReference type="Gene3D" id="3.40.309.10">
    <property type="entry name" value="Aldehyde Dehydrogenase, Chain A, domain 2"/>
    <property type="match status" value="1"/>
</dbReference>
<accession>M2YAX3</accession>
<dbReference type="InterPro" id="IPR016163">
    <property type="entry name" value="Ald_DH_C"/>
</dbReference>
<gene>
    <name evidence="3" type="ORF">C884_01512</name>
</gene>
<dbReference type="SUPFAM" id="SSF53720">
    <property type="entry name" value="ALDH-like"/>
    <property type="match status" value="1"/>
</dbReference>
<dbReference type="AlphaFoldDB" id="M2YAX3"/>
<evidence type="ECO:0000256" key="1">
    <source>
        <dbReference type="ARBA" id="ARBA00023002"/>
    </source>
</evidence>
<keyword evidence="1" id="KW-0560">Oxidoreductase</keyword>
<dbReference type="EMBL" id="ANHZ02000028">
    <property type="protein sequence ID" value="EME35625.1"/>
    <property type="molecule type" value="Genomic_DNA"/>
</dbReference>
<dbReference type="PANTHER" id="PTHR11699">
    <property type="entry name" value="ALDEHYDE DEHYDROGENASE-RELATED"/>
    <property type="match status" value="1"/>
</dbReference>